<evidence type="ECO:0000256" key="1">
    <source>
        <dbReference type="ARBA" id="ARBA00010088"/>
    </source>
</evidence>
<feature type="active site" description="Proton donor" evidence="4">
    <location>
        <position position="328"/>
    </location>
</feature>
<evidence type="ECO:0000256" key="2">
    <source>
        <dbReference type="ARBA" id="ARBA00022797"/>
    </source>
</evidence>
<feature type="active site" description="Proton acceptor" evidence="4">
    <location>
        <position position="385"/>
    </location>
</feature>
<feature type="domain" description="Epoxide hydrolase N-terminal" evidence="5">
    <location>
        <begin position="7"/>
        <end position="115"/>
    </location>
</feature>
<evidence type="ECO:0000313" key="6">
    <source>
        <dbReference type="EMBL" id="KZO93826.1"/>
    </source>
</evidence>
<dbReference type="PIRSF" id="PIRSF001112">
    <property type="entry name" value="Epoxide_hydrolase"/>
    <property type="match status" value="1"/>
</dbReference>
<dbReference type="PANTHER" id="PTHR21661">
    <property type="entry name" value="EPOXIDE HYDROLASE 1-RELATED"/>
    <property type="match status" value="1"/>
</dbReference>
<dbReference type="InterPro" id="IPR010497">
    <property type="entry name" value="Epoxide_hydro_N"/>
</dbReference>
<dbReference type="GO" id="GO:0004301">
    <property type="term" value="F:epoxide hydrolase activity"/>
    <property type="evidence" value="ECO:0007669"/>
    <property type="project" value="TreeGrafter"/>
</dbReference>
<dbReference type="InterPro" id="IPR000639">
    <property type="entry name" value="Epox_hydrolase-like"/>
</dbReference>
<comment type="similarity">
    <text evidence="1">Belongs to the peptidase S33 family.</text>
</comment>
<dbReference type="PANTHER" id="PTHR21661:SF35">
    <property type="entry name" value="EPOXIDE HYDROLASE"/>
    <property type="match status" value="1"/>
</dbReference>
<evidence type="ECO:0000256" key="3">
    <source>
        <dbReference type="ARBA" id="ARBA00022801"/>
    </source>
</evidence>
<accession>A0A167JRB4</accession>
<evidence type="ECO:0000256" key="4">
    <source>
        <dbReference type="PIRSR" id="PIRSR001112-1"/>
    </source>
</evidence>
<reference evidence="6 7" key="1">
    <citation type="journal article" date="2016" name="Mol. Biol. Evol.">
        <title>Comparative Genomics of Early-Diverging Mushroom-Forming Fungi Provides Insights into the Origins of Lignocellulose Decay Capabilities.</title>
        <authorList>
            <person name="Nagy L.G."/>
            <person name="Riley R."/>
            <person name="Tritt A."/>
            <person name="Adam C."/>
            <person name="Daum C."/>
            <person name="Floudas D."/>
            <person name="Sun H."/>
            <person name="Yadav J.S."/>
            <person name="Pangilinan J."/>
            <person name="Larsson K.H."/>
            <person name="Matsuura K."/>
            <person name="Barry K."/>
            <person name="Labutti K."/>
            <person name="Kuo R."/>
            <person name="Ohm R.A."/>
            <person name="Bhattacharya S.S."/>
            <person name="Shirouzu T."/>
            <person name="Yoshinaga Y."/>
            <person name="Martin F.M."/>
            <person name="Grigoriev I.V."/>
            <person name="Hibbett D.S."/>
        </authorList>
    </citation>
    <scope>NUCLEOTIDE SEQUENCE [LARGE SCALE GENOMIC DNA]</scope>
    <source>
        <strain evidence="6 7">TUFC12733</strain>
    </source>
</reference>
<proteinExistence type="inferred from homology"/>
<dbReference type="SUPFAM" id="SSF53474">
    <property type="entry name" value="alpha/beta-Hydrolases"/>
    <property type="match status" value="1"/>
</dbReference>
<feature type="active site" description="Nucleophile" evidence="4">
    <location>
        <position position="181"/>
    </location>
</feature>
<dbReference type="AlphaFoldDB" id="A0A167JRB4"/>
<gene>
    <name evidence="6" type="ORF">CALVIDRAFT_582546</name>
</gene>
<dbReference type="GO" id="GO:0097176">
    <property type="term" value="P:epoxide metabolic process"/>
    <property type="evidence" value="ECO:0007669"/>
    <property type="project" value="TreeGrafter"/>
</dbReference>
<evidence type="ECO:0000259" key="5">
    <source>
        <dbReference type="Pfam" id="PF06441"/>
    </source>
</evidence>
<dbReference type="Pfam" id="PF06441">
    <property type="entry name" value="EHN"/>
    <property type="match status" value="1"/>
</dbReference>
<dbReference type="PRINTS" id="PR00412">
    <property type="entry name" value="EPOXHYDRLASE"/>
</dbReference>
<dbReference type="Proteomes" id="UP000076738">
    <property type="component" value="Unassembled WGS sequence"/>
</dbReference>
<protein>
    <submittedName>
        <fullName evidence="6">Alpha/beta-hydrolase</fullName>
    </submittedName>
</protein>
<dbReference type="InterPro" id="IPR016292">
    <property type="entry name" value="Epoxide_hydrolase"/>
</dbReference>
<keyword evidence="3 6" id="KW-0378">Hydrolase</keyword>
<dbReference type="OrthoDB" id="7130006at2759"/>
<name>A0A167JRB4_CALVF</name>
<evidence type="ECO:0000313" key="7">
    <source>
        <dbReference type="Proteomes" id="UP000076738"/>
    </source>
</evidence>
<dbReference type="EMBL" id="KV417299">
    <property type="protein sequence ID" value="KZO93826.1"/>
    <property type="molecule type" value="Genomic_DNA"/>
</dbReference>
<organism evidence="6 7">
    <name type="scientific">Calocera viscosa (strain TUFC12733)</name>
    <dbReference type="NCBI Taxonomy" id="1330018"/>
    <lineage>
        <taxon>Eukaryota</taxon>
        <taxon>Fungi</taxon>
        <taxon>Dikarya</taxon>
        <taxon>Basidiomycota</taxon>
        <taxon>Agaricomycotina</taxon>
        <taxon>Dacrymycetes</taxon>
        <taxon>Dacrymycetales</taxon>
        <taxon>Dacrymycetaceae</taxon>
        <taxon>Calocera</taxon>
    </lineage>
</organism>
<keyword evidence="2" id="KW-0058">Aromatic hydrocarbons catabolism</keyword>
<dbReference type="InterPro" id="IPR029058">
    <property type="entry name" value="AB_hydrolase_fold"/>
</dbReference>
<keyword evidence="7" id="KW-1185">Reference proteome</keyword>
<dbReference type="STRING" id="1330018.A0A167JRB4"/>
<dbReference type="Gene3D" id="3.40.50.1820">
    <property type="entry name" value="alpha/beta hydrolase"/>
    <property type="match status" value="1"/>
</dbReference>
<sequence>MSTYTPKPLTIHFSDDEVKEMYESLSSSRLPDDAVPGVTWDDGIPLARLKELKHKFQNEFDWRKVEAEMNASYSVPHYTVEIEDVTLHYVHQLSPDEGAIPLILMHGWPGTFWDFSKVIEQLHKPAGPCMPSFNVVIPSLPGYGFSTLPRKSWSVVDTARVYNKLMTEVLGYKTYFGQGGDWGSYVLRAMASVYPACRLAHFNMFRCPPAGLLAYTDYIDYLAHLPVVGGYAKTLKEYARYSLLSGNDFKLIRRYEEFRATGRGYSDIQATRPSTIGYAINTPLSLLAYIGEKFHAWSDPTLLSDEDILSTVALYYLTNTFHTSVVIYKMSGAARNDMSISSKLWRVNCRFGFSYYPYEIGAMDHHSVSQCGPMVFYKEHAQGGHFPALDCPRDFIADLREMASRYWWTKDNHMVKSINQKFDKPAGHP</sequence>